<evidence type="ECO:0000313" key="4">
    <source>
        <dbReference type="EMBL" id="RCV52704.1"/>
    </source>
</evidence>
<comment type="subunit">
    <text evidence="2">Homodimer.</text>
</comment>
<dbReference type="UniPathway" id="UPA00540">
    <property type="reaction ID" value="UER00598"/>
</dbReference>
<dbReference type="EMBL" id="QEIN01000212">
    <property type="protein sequence ID" value="RCV52704.1"/>
    <property type="molecule type" value="Genomic_DNA"/>
</dbReference>
<feature type="binding site" evidence="2">
    <location>
        <begin position="71"/>
        <end position="74"/>
    </location>
    <ligand>
        <name>CoA</name>
        <dbReference type="ChEBI" id="CHEBI:57287"/>
    </ligand>
</feature>
<feature type="binding site" evidence="2">
    <location>
        <begin position="242"/>
        <end position="244"/>
    </location>
    <ligand>
        <name>substrate</name>
    </ligand>
</feature>
<reference evidence="4 5" key="1">
    <citation type="submission" date="2018-04" db="EMBL/GenBank/DDBJ databases">
        <title>Novel actinobacteria from marine sediment.</title>
        <authorList>
            <person name="Ng Z.Y."/>
            <person name="Tan G.Y.A."/>
        </authorList>
    </citation>
    <scope>NUCLEOTIDE SEQUENCE [LARGE SCALE GENOMIC DNA]</scope>
    <source>
        <strain evidence="4 5">TPS81</strain>
    </source>
</reference>
<dbReference type="NCBIfam" id="TIGR03253">
    <property type="entry name" value="oxalate_frc"/>
    <property type="match status" value="1"/>
</dbReference>
<comment type="caution">
    <text evidence="2">Lacks conserved residue(s) required for the propagation of feature annotation.</text>
</comment>
<comment type="pathway">
    <text evidence="2">Metabolic intermediate degradation; oxalate degradation; CO(2) and formate from oxalate: step 1/2.</text>
</comment>
<keyword evidence="5" id="KW-1185">Reference proteome</keyword>
<evidence type="ECO:0000256" key="2">
    <source>
        <dbReference type="HAMAP-Rule" id="MF_00742"/>
    </source>
</evidence>
<protein>
    <recommendedName>
        <fullName evidence="2">Formyl-CoA:oxalate CoA-transferase</fullName>
        <shortName evidence="2">FCOCT</shortName>
        <ecNumber evidence="2">2.8.3.16</ecNumber>
    </recommendedName>
    <alternativeName>
        <fullName evidence="2">Formyl-coenzyme A transferase</fullName>
        <shortName evidence="2">Formyl-CoA transferase</shortName>
    </alternativeName>
</protein>
<gene>
    <name evidence="2 4" type="primary">frc</name>
    <name evidence="4" type="ORF">DEF24_21575</name>
</gene>
<feature type="binding site" evidence="2">
    <location>
        <begin position="17"/>
        <end position="18"/>
    </location>
    <ligand>
        <name>CoA</name>
        <dbReference type="ChEBI" id="CHEBI:57287"/>
    </ligand>
</feature>
<dbReference type="Gene3D" id="3.40.50.10540">
    <property type="entry name" value="Crotonobetainyl-coa:carnitine coa-transferase, domain 1"/>
    <property type="match status" value="1"/>
</dbReference>
<dbReference type="Gene3D" id="3.30.1540.10">
    <property type="entry name" value="formyl-coa transferase, domain 3"/>
    <property type="match status" value="1"/>
</dbReference>
<accession>A0A368T0N7</accession>
<evidence type="ECO:0000256" key="1">
    <source>
        <dbReference type="ARBA" id="ARBA00022679"/>
    </source>
</evidence>
<evidence type="ECO:0000256" key="3">
    <source>
        <dbReference type="SAM" id="MobiDB-lite"/>
    </source>
</evidence>
<dbReference type="PANTHER" id="PTHR48207:SF3">
    <property type="entry name" value="SUCCINATE--HYDROXYMETHYLGLUTARATE COA-TRANSFERASE"/>
    <property type="match status" value="1"/>
</dbReference>
<feature type="region of interest" description="Disordered" evidence="3">
    <location>
        <begin position="219"/>
        <end position="250"/>
    </location>
</feature>
<feature type="active site" description="Nucleophile" evidence="2">
    <location>
        <position position="167"/>
    </location>
</feature>
<comment type="catalytic activity">
    <reaction evidence="2">
        <text>formyl-CoA + oxalate = oxalyl-CoA + formate</text>
        <dbReference type="Rhea" id="RHEA:16545"/>
        <dbReference type="ChEBI" id="CHEBI:15740"/>
        <dbReference type="ChEBI" id="CHEBI:30623"/>
        <dbReference type="ChEBI" id="CHEBI:57376"/>
        <dbReference type="ChEBI" id="CHEBI:57388"/>
        <dbReference type="EC" id="2.8.3.16"/>
    </reaction>
</comment>
<dbReference type="OrthoDB" id="4251672at2"/>
<dbReference type="EC" id="2.8.3.16" evidence="2"/>
<dbReference type="Proteomes" id="UP000253318">
    <property type="component" value="Unassembled WGS sequence"/>
</dbReference>
<evidence type="ECO:0000313" key="5">
    <source>
        <dbReference type="Proteomes" id="UP000253318"/>
    </source>
</evidence>
<feature type="binding site" evidence="2">
    <location>
        <begin position="135"/>
        <end position="138"/>
    </location>
    <ligand>
        <name>CoA</name>
        <dbReference type="ChEBI" id="CHEBI:57287"/>
    </ligand>
</feature>
<dbReference type="GO" id="GO:0033608">
    <property type="term" value="F:formyl-CoA transferase activity"/>
    <property type="evidence" value="ECO:0007669"/>
    <property type="project" value="UniProtKB-EC"/>
</dbReference>
<comment type="similarity">
    <text evidence="2">Belongs to the CoA-transferase III family. Frc subfamily.</text>
</comment>
<dbReference type="PANTHER" id="PTHR48207">
    <property type="entry name" value="SUCCINATE--HYDROXYMETHYLGLUTARATE COA-TRANSFERASE"/>
    <property type="match status" value="1"/>
</dbReference>
<feature type="binding site" evidence="2">
    <location>
        <begin position="95"/>
        <end position="97"/>
    </location>
    <ligand>
        <name>CoA</name>
        <dbReference type="ChEBI" id="CHEBI:57287"/>
    </ligand>
</feature>
<feature type="binding site" evidence="2">
    <location>
        <position position="103"/>
    </location>
    <ligand>
        <name>CoA</name>
        <dbReference type="ChEBI" id="CHEBI:57287"/>
    </ligand>
</feature>
<organism evidence="4 5">
    <name type="scientific">Marinitenerispora sediminis</name>
    <dbReference type="NCBI Taxonomy" id="1931232"/>
    <lineage>
        <taxon>Bacteria</taxon>
        <taxon>Bacillati</taxon>
        <taxon>Actinomycetota</taxon>
        <taxon>Actinomycetes</taxon>
        <taxon>Streptosporangiales</taxon>
        <taxon>Nocardiopsidaceae</taxon>
        <taxon>Marinitenerispora</taxon>
    </lineage>
</organism>
<dbReference type="GO" id="GO:0033611">
    <property type="term" value="P:oxalate catabolic process"/>
    <property type="evidence" value="ECO:0007669"/>
    <property type="project" value="UniProtKB-UniRule"/>
</dbReference>
<dbReference type="InterPro" id="IPR050483">
    <property type="entry name" value="CoA-transferase_III_domain"/>
</dbReference>
<dbReference type="InterPro" id="IPR044855">
    <property type="entry name" value="CoA-Trfase_III_dom3_sf"/>
</dbReference>
<proteinExistence type="inferred from homology"/>
<dbReference type="NCBIfam" id="NF003809">
    <property type="entry name" value="PRK05398.1"/>
    <property type="match status" value="1"/>
</dbReference>
<dbReference type="HAMAP" id="MF_00742">
    <property type="entry name" value="Formyl_CoA_transfer"/>
    <property type="match status" value="1"/>
</dbReference>
<dbReference type="InterPro" id="IPR017659">
    <property type="entry name" value="Formyl_CoA_transfer"/>
</dbReference>
<comment type="caution">
    <text evidence="4">The sequence shown here is derived from an EMBL/GenBank/DDBJ whole genome shotgun (WGS) entry which is preliminary data.</text>
</comment>
<name>A0A368T0N7_9ACTN</name>
<dbReference type="RefSeq" id="WP_114400013.1">
    <property type="nucleotide sequence ID" value="NZ_QEIM01000172.1"/>
</dbReference>
<sequence length="409" mass="44318">MTKALDGVRVLDMTHVQSGPSATQILAWLGADVVKLEAPSGDITRRQLRDLPGVDSLYFTMLNSNKRSITLNTKTDRGKEIFLDLVRGSDVLVENFAPGALDRMGFTWEVLREANPRLVYASIKGFGPGAYEKYKAYEVIAQAMGGSMSTTGFEDGPPLATGAQIGDSGTGMHTVAGILAALFQRTRTGRGQRVEVAMQDAVLNLCRVKLRDQQRLEHGPLAEYPNESFGDEVPRSGNASGGGQPGWAVRTAPGGPNDYVYVIIQPPGWEPITRLIGRPELATDPGWATPEARLDKLDKAFALIEEWSSQLPKWEVLAALNAHNIPCGPILSTREIIEDRTLRDNGIVVTVPHPERGSYTTVGLPIRLSDSRAEIERSPLLGEHNADIYQGELGLGADDLASLKSNGVI</sequence>
<keyword evidence="1 2" id="KW-0808">Transferase</keyword>
<comment type="function">
    <text evidence="2">Involved in the catabolism of oxalate and in the adapatation to low pH via the induction of the oxalate-dependent acid tolerance response (ATR). Catalyzes the transfer of the CoA moiety from formyl-CoA to oxalate.</text>
</comment>
<dbReference type="Pfam" id="PF02515">
    <property type="entry name" value="CoA_transf_3"/>
    <property type="match status" value="1"/>
</dbReference>
<dbReference type="InterPro" id="IPR023606">
    <property type="entry name" value="CoA-Trfase_III_dom_1_sf"/>
</dbReference>
<dbReference type="InterPro" id="IPR003673">
    <property type="entry name" value="CoA-Trfase_fam_III"/>
</dbReference>
<dbReference type="AlphaFoldDB" id="A0A368T0N7"/>
<dbReference type="SUPFAM" id="SSF89796">
    <property type="entry name" value="CoA-transferase family III (CaiB/BaiF)"/>
    <property type="match status" value="1"/>
</dbReference>